<feature type="transmembrane region" description="Helical" evidence="2">
    <location>
        <begin position="238"/>
        <end position="262"/>
    </location>
</feature>
<name>A0A1I8FT97_9PLAT</name>
<feature type="transmembrane region" description="Helical" evidence="2">
    <location>
        <begin position="444"/>
        <end position="462"/>
    </location>
</feature>
<dbReference type="InterPro" id="IPR056704">
    <property type="entry name" value="DUF7802"/>
</dbReference>
<evidence type="ECO:0000259" key="3">
    <source>
        <dbReference type="Pfam" id="PF25085"/>
    </source>
</evidence>
<keyword evidence="2" id="KW-1133">Transmembrane helix</keyword>
<feature type="transmembrane region" description="Helical" evidence="2">
    <location>
        <begin position="268"/>
        <end position="289"/>
    </location>
</feature>
<feature type="domain" description="DUF7802" evidence="3">
    <location>
        <begin position="48"/>
        <end position="416"/>
    </location>
</feature>
<reference evidence="5" key="1">
    <citation type="submission" date="2016-11" db="UniProtKB">
        <authorList>
            <consortium name="WormBaseParasite"/>
        </authorList>
    </citation>
    <scope>IDENTIFICATION</scope>
</reference>
<evidence type="ECO:0000256" key="1">
    <source>
        <dbReference type="SAM" id="MobiDB-lite"/>
    </source>
</evidence>
<dbReference type="AlphaFoldDB" id="A0A1I8FT97"/>
<accession>A0A1I8FT97</accession>
<feature type="transmembrane region" description="Helical" evidence="2">
    <location>
        <begin position="310"/>
        <end position="329"/>
    </location>
</feature>
<keyword evidence="2" id="KW-0472">Membrane</keyword>
<organism evidence="4 5">
    <name type="scientific">Macrostomum lignano</name>
    <dbReference type="NCBI Taxonomy" id="282301"/>
    <lineage>
        <taxon>Eukaryota</taxon>
        <taxon>Metazoa</taxon>
        <taxon>Spiralia</taxon>
        <taxon>Lophotrochozoa</taxon>
        <taxon>Platyhelminthes</taxon>
        <taxon>Rhabditophora</taxon>
        <taxon>Macrostomorpha</taxon>
        <taxon>Macrostomida</taxon>
        <taxon>Macrostomidae</taxon>
        <taxon>Macrostomum</taxon>
    </lineage>
</organism>
<feature type="transmembrane region" description="Helical" evidence="2">
    <location>
        <begin position="137"/>
        <end position="157"/>
    </location>
</feature>
<feature type="transmembrane region" description="Helical" evidence="2">
    <location>
        <begin position="108"/>
        <end position="131"/>
    </location>
</feature>
<feature type="transmembrane region" description="Helical" evidence="2">
    <location>
        <begin position="403"/>
        <end position="423"/>
    </location>
</feature>
<keyword evidence="2" id="KW-0812">Transmembrane</keyword>
<dbReference type="WBParaSite" id="maker-unitig_5114-snap-gene-0.2-mRNA-1">
    <property type="protein sequence ID" value="maker-unitig_5114-snap-gene-0.2-mRNA-1"/>
    <property type="gene ID" value="maker-unitig_5114-snap-gene-0.2"/>
</dbReference>
<dbReference type="Proteomes" id="UP000095280">
    <property type="component" value="Unplaced"/>
</dbReference>
<keyword evidence="4" id="KW-1185">Reference proteome</keyword>
<feature type="transmembrane region" description="Helical" evidence="2">
    <location>
        <begin position="169"/>
        <end position="193"/>
    </location>
</feature>
<feature type="compositionally biased region" description="Polar residues" evidence="1">
    <location>
        <begin position="27"/>
        <end position="45"/>
    </location>
</feature>
<sequence>GDQAGLRRYTVAYELIQRQGEQHHTRSAQQAGDSWTKTSTRSSQRGKAERKSYSKHAITGCHAHDSVCQQRIGVVPGVLPTFLIGEYLFIFLAALALIHAIRQDRRHVFVWFASFLAGSSNDIFFYAQATIMLTPRLPLYICCVYCTFMYFATVSAWRLGLPTLAEACLSGLMGIMIYMPYDIIGIKFLWWTWHDTDPPISYRMLGVPVGSTLWVITFTGTFSFLIRTVYLNWRRSEAVAMVAVCLLSTPLMMVQMALLQLISWDRQGVPTLSSLMVGVGLYLVAIARQSPRRSLLKHPCGPFIRAAPDFSINLALCCYYAALFCIMFFGRPEDHVSDGIHQTYGPCRVEQKDFSGQVRHRYVCERDMDEDWDFSCPAAKGELPADYSDWYVVCGRAHRNRPLWVAALAFYALLGSFTYSRILRFGKRRSYSTSPTGSRLHGDWKLLVLAPLVLAPWCWRLVLAPLVLAPLVLAPLVLAPLVLPLCWRPWCWRPGAGAPGAGAPGAGAPGAGALVLAPWCWRPGAGAPGAGALCCARPGAGAPGAGAPGAGAPGAGAPVLAPLVLRPAVLAPLVLAPLVLAPGGPWCCAPGAGAPGAGAPGAGAPGAGAPGAGAPGAGAPVLLVLAPWCWRPWCWRPWCWRPLVLAPWCWRPWCWRPGAGAPGAGAPGAGAPVLAPLVLAPLVLAPLVLAPLVLAAPGVLCCVLAPLVLKP</sequence>
<dbReference type="Pfam" id="PF25085">
    <property type="entry name" value="DUF7802"/>
    <property type="match status" value="1"/>
</dbReference>
<evidence type="ECO:0000313" key="5">
    <source>
        <dbReference type="WBParaSite" id="maker-unitig_5114-snap-gene-0.2-mRNA-1"/>
    </source>
</evidence>
<proteinExistence type="predicted"/>
<evidence type="ECO:0000313" key="4">
    <source>
        <dbReference type="Proteomes" id="UP000095280"/>
    </source>
</evidence>
<feature type="region of interest" description="Disordered" evidence="1">
    <location>
        <begin position="20"/>
        <end position="49"/>
    </location>
</feature>
<feature type="transmembrane region" description="Helical" evidence="2">
    <location>
        <begin position="682"/>
        <end position="709"/>
    </location>
</feature>
<feature type="transmembrane region" description="Helical" evidence="2">
    <location>
        <begin position="205"/>
        <end position="226"/>
    </location>
</feature>
<dbReference type="PANTHER" id="PTHR35982">
    <property type="entry name" value="AGAP005361-PA"/>
    <property type="match status" value="1"/>
</dbReference>
<dbReference type="PANTHER" id="PTHR35982:SF1">
    <property type="entry name" value="SPIROCYCLASE, AVEC FAMILY"/>
    <property type="match status" value="1"/>
</dbReference>
<protein>
    <submittedName>
        <fullName evidence="5">ABC transporter domain-containing protein</fullName>
    </submittedName>
</protein>
<feature type="transmembrane region" description="Helical" evidence="2">
    <location>
        <begin position="82"/>
        <end position="101"/>
    </location>
</feature>
<evidence type="ECO:0000256" key="2">
    <source>
        <dbReference type="SAM" id="Phobius"/>
    </source>
</evidence>